<evidence type="ECO:0000256" key="9">
    <source>
        <dbReference type="ARBA" id="ARBA00023306"/>
    </source>
</evidence>
<dbReference type="Pfam" id="PF06295">
    <property type="entry name" value="ZapG-like"/>
    <property type="match status" value="1"/>
</dbReference>
<evidence type="ECO:0000313" key="23">
    <source>
        <dbReference type="EMBL" id="MEA9435974.1"/>
    </source>
</evidence>
<dbReference type="EMBL" id="JAOCFT010000001">
    <property type="protein sequence ID" value="MDH1899775.1"/>
    <property type="molecule type" value="Genomic_DNA"/>
</dbReference>
<evidence type="ECO:0000313" key="17">
    <source>
        <dbReference type="EMBL" id="GJA53175.1"/>
    </source>
</evidence>
<evidence type="ECO:0000256" key="1">
    <source>
        <dbReference type="ARBA" id="ARBA00004377"/>
    </source>
</evidence>
<feature type="region of interest" description="Disordered" evidence="13">
    <location>
        <begin position="93"/>
        <end position="126"/>
    </location>
</feature>
<evidence type="ECO:0000313" key="20">
    <source>
        <dbReference type="EMBL" id="MDH1507792.1"/>
    </source>
</evidence>
<comment type="subcellular location">
    <subcellularLocation>
        <location evidence="1">Cell inner membrane</location>
        <topology evidence="1">Single-pass membrane protein</topology>
    </subcellularLocation>
</comment>
<evidence type="ECO:0000313" key="22">
    <source>
        <dbReference type="EMBL" id="MDX7721361.1"/>
    </source>
</evidence>
<evidence type="ECO:0000313" key="15">
    <source>
        <dbReference type="EMBL" id="AXB04658.1"/>
    </source>
</evidence>
<keyword evidence="6" id="KW-0133">Cell shape</keyword>
<dbReference type="RefSeq" id="WP_010675856.1">
    <property type="nucleotide sequence ID" value="NZ_AP022013.1"/>
</dbReference>
<keyword evidence="4" id="KW-0132">Cell division</keyword>
<dbReference type="OrthoDB" id="6400159at2"/>
<evidence type="ECO:0000313" key="26">
    <source>
        <dbReference type="Proteomes" id="UP001304847"/>
    </source>
</evidence>
<evidence type="ECO:0000256" key="12">
    <source>
        <dbReference type="ARBA" id="ARBA00035727"/>
    </source>
</evidence>
<dbReference type="PIRSF" id="PIRSF006318">
    <property type="entry name" value="YhcB"/>
    <property type="match status" value="1"/>
</dbReference>
<evidence type="ECO:0000256" key="11">
    <source>
        <dbReference type="ARBA" id="ARBA00035703"/>
    </source>
</evidence>
<dbReference type="EMBL" id="BPNN01000003">
    <property type="protein sequence ID" value="GJA61764.1"/>
    <property type="molecule type" value="Genomic_DNA"/>
</dbReference>
<keyword evidence="9" id="KW-0131">Cell cycle</keyword>
<dbReference type="EMBL" id="CP025706">
    <property type="protein sequence ID" value="AXB04658.1"/>
    <property type="molecule type" value="Genomic_DNA"/>
</dbReference>
<dbReference type="PANTHER" id="PTHR39579:SF1">
    <property type="entry name" value="INNER MEMBRANE PROTEIN YHCB"/>
    <property type="match status" value="1"/>
</dbReference>
<dbReference type="EMBL" id="JAWZVU010000075">
    <property type="protein sequence ID" value="MDX7721361.1"/>
    <property type="molecule type" value="Genomic_DNA"/>
</dbReference>
<dbReference type="Proteomes" id="UP001160758">
    <property type="component" value="Unassembled WGS sequence"/>
</dbReference>
<name>A0A2X4NEG0_AERCA</name>
<accession>A0A2X4NEG0</accession>
<dbReference type="Proteomes" id="UP000887009">
    <property type="component" value="Unassembled WGS sequence"/>
</dbReference>
<evidence type="ECO:0000256" key="8">
    <source>
        <dbReference type="ARBA" id="ARBA00023136"/>
    </source>
</evidence>
<dbReference type="Proteomes" id="UP000266778">
    <property type="component" value="Chromosome"/>
</dbReference>
<evidence type="ECO:0000256" key="7">
    <source>
        <dbReference type="ARBA" id="ARBA00022989"/>
    </source>
</evidence>
<dbReference type="Proteomes" id="UP000886939">
    <property type="component" value="Unassembled WGS sequence"/>
</dbReference>
<evidence type="ECO:0000256" key="13">
    <source>
        <dbReference type="SAM" id="MobiDB-lite"/>
    </source>
</evidence>
<dbReference type="GeneID" id="48820733"/>
<evidence type="ECO:0000256" key="2">
    <source>
        <dbReference type="ARBA" id="ARBA00022475"/>
    </source>
</evidence>
<dbReference type="GO" id="GO:0051301">
    <property type="term" value="P:cell division"/>
    <property type="evidence" value="ECO:0007669"/>
    <property type="project" value="UniProtKB-KW"/>
</dbReference>
<keyword evidence="5 14" id="KW-0812">Transmembrane</keyword>
<keyword evidence="8 14" id="KW-0472">Membrane</keyword>
<dbReference type="EMBL" id="BPNI01000043">
    <property type="protein sequence ID" value="GJA41523.1"/>
    <property type="molecule type" value="Genomic_DNA"/>
</dbReference>
<protein>
    <recommendedName>
        <fullName evidence="11">Z-ring associated protein G</fullName>
    </recommendedName>
    <alternativeName>
        <fullName evidence="12">Cell division protein ZapG</fullName>
    </alternativeName>
</protein>
<evidence type="ECO:0000256" key="4">
    <source>
        <dbReference type="ARBA" id="ARBA00022618"/>
    </source>
</evidence>
<dbReference type="EMBL" id="BPNL01000004">
    <property type="protein sequence ID" value="GJA53175.1"/>
    <property type="molecule type" value="Genomic_DNA"/>
</dbReference>
<dbReference type="PANTHER" id="PTHR39579">
    <property type="entry name" value="INNER MEMBRANE PROTEIN YHCB"/>
    <property type="match status" value="1"/>
</dbReference>
<dbReference type="KEGG" id="acav:VI35_01910"/>
<evidence type="ECO:0000313" key="16">
    <source>
        <dbReference type="EMBL" id="GJA41523.1"/>
    </source>
</evidence>
<evidence type="ECO:0000313" key="21">
    <source>
        <dbReference type="EMBL" id="MDH1899775.1"/>
    </source>
</evidence>
<reference evidence="23 26" key="5">
    <citation type="submission" date="2023-12" db="EMBL/GenBank/DDBJ databases">
        <title>Characterization of antibiotic resistance in Aeromonas spp. in hospital effluent.</title>
        <authorList>
            <person name="Negoseki B.R.S."/>
            <person name="Krul D."/>
            <person name="Siqueira A.C."/>
            <person name="Almeida M."/>
            <person name="Mesa D."/>
            <person name="Conte D."/>
            <person name="Dalla-Costa L.M."/>
        </authorList>
    </citation>
    <scope>NUCLEOTIDE SEQUENCE [LARGE SCALE GENOMIC DNA]</scope>
    <source>
        <strain evidence="23 26">36v</strain>
    </source>
</reference>
<dbReference type="Proteomes" id="UP000886934">
    <property type="component" value="Unassembled WGS sequence"/>
</dbReference>
<dbReference type="Proteomes" id="UP001277183">
    <property type="component" value="Unassembled WGS sequence"/>
</dbReference>
<proteinExistence type="inferred from homology"/>
<dbReference type="Proteomes" id="UP001304847">
    <property type="component" value="Unassembled WGS sequence"/>
</dbReference>
<dbReference type="InterPro" id="IPR009386">
    <property type="entry name" value="ZapG-like"/>
</dbReference>
<keyword evidence="3" id="KW-0997">Cell inner membrane</keyword>
<dbReference type="GO" id="GO:0008360">
    <property type="term" value="P:regulation of cell shape"/>
    <property type="evidence" value="ECO:0007669"/>
    <property type="project" value="UniProtKB-KW"/>
</dbReference>
<evidence type="ECO:0000313" key="19">
    <source>
        <dbReference type="EMBL" id="GJB92945.1"/>
    </source>
</evidence>
<dbReference type="Proteomes" id="UP000737420">
    <property type="component" value="Unassembled WGS sequence"/>
</dbReference>
<evidence type="ECO:0000313" key="18">
    <source>
        <dbReference type="EMBL" id="GJA61764.1"/>
    </source>
</evidence>
<dbReference type="GO" id="GO:0005886">
    <property type="term" value="C:plasma membrane"/>
    <property type="evidence" value="ECO:0007669"/>
    <property type="project" value="UniProtKB-SubCell"/>
</dbReference>
<dbReference type="AlphaFoldDB" id="A0A2X4NEG0"/>
<evidence type="ECO:0000256" key="5">
    <source>
        <dbReference type="ARBA" id="ARBA00022692"/>
    </source>
</evidence>
<dbReference type="Proteomes" id="UP001161704">
    <property type="component" value="Unassembled WGS sequence"/>
</dbReference>
<reference evidence="16 24" key="2">
    <citation type="submission" date="2021-07" db="EMBL/GenBank/DDBJ databases">
        <title>Draft genome sequence of carbapenem-resistant Aeromonas spp. in Japan.</title>
        <authorList>
            <person name="Maehana S."/>
            <person name="Suzuki M."/>
            <person name="Kitasato H."/>
        </authorList>
    </citation>
    <scope>NUCLEOTIDE SEQUENCE</scope>
    <source>
        <strain evidence="16">KAM343</strain>
        <strain evidence="17">KAM348</strain>
        <strain evidence="18">KAM351</strain>
        <strain evidence="19 24">KAM382</strain>
    </source>
</reference>
<evidence type="ECO:0000256" key="6">
    <source>
        <dbReference type="ARBA" id="ARBA00022960"/>
    </source>
</evidence>
<evidence type="ECO:0000256" key="3">
    <source>
        <dbReference type="ARBA" id="ARBA00022519"/>
    </source>
</evidence>
<feature type="transmembrane region" description="Helical" evidence="14">
    <location>
        <begin position="6"/>
        <end position="25"/>
    </location>
</feature>
<dbReference type="EMBL" id="JAOCIZ010000162">
    <property type="protein sequence ID" value="MDH1507792.1"/>
    <property type="molecule type" value="Genomic_DNA"/>
</dbReference>
<gene>
    <name evidence="15" type="ORF">C1C91_06250</name>
    <name evidence="16" type="ORF">KAM343_23190</name>
    <name evidence="17" type="ORF">KAM348_05980</name>
    <name evidence="18" type="ORF">KAM351_03750</name>
    <name evidence="19" type="ORF">KAM382_30060</name>
    <name evidence="21" type="ORF">N5I07_19860</name>
    <name evidence="20" type="ORF">N5I20_22400</name>
    <name evidence="22" type="ORF">SJS77_12865</name>
    <name evidence="23" type="ORF">VCX44_09075</name>
</gene>
<dbReference type="EMBL" id="BPOP01000033">
    <property type="protein sequence ID" value="GJB92945.1"/>
    <property type="molecule type" value="Genomic_DNA"/>
</dbReference>
<keyword evidence="2" id="KW-1003">Cell membrane</keyword>
<evidence type="ECO:0000256" key="14">
    <source>
        <dbReference type="SAM" id="Phobius"/>
    </source>
</evidence>
<organism evidence="16 25">
    <name type="scientific">Aeromonas caviae</name>
    <name type="common">Aeromonas punctata</name>
    <dbReference type="NCBI Taxonomy" id="648"/>
    <lineage>
        <taxon>Bacteria</taxon>
        <taxon>Pseudomonadati</taxon>
        <taxon>Pseudomonadota</taxon>
        <taxon>Gammaproteobacteria</taxon>
        <taxon>Aeromonadales</taxon>
        <taxon>Aeromonadaceae</taxon>
        <taxon>Aeromonas</taxon>
    </lineage>
</organism>
<keyword evidence="26" id="KW-1185">Reference proteome</keyword>
<reference evidence="22" key="4">
    <citation type="submission" date="2023-11" db="EMBL/GenBank/DDBJ databases">
        <title>WGS of Aeromonas in Northern Israel.</title>
        <authorList>
            <person name="Hershko Y."/>
        </authorList>
    </citation>
    <scope>NUCLEOTIDE SEQUENCE</scope>
    <source>
        <strain evidence="22">77416</strain>
    </source>
</reference>
<evidence type="ECO:0000313" key="25">
    <source>
        <dbReference type="Proteomes" id="UP000886939"/>
    </source>
</evidence>
<dbReference type="InterPro" id="IPR035440">
    <property type="entry name" value="4HB_MCP_dom_sf"/>
</dbReference>
<reference evidence="15" key="1">
    <citation type="journal article" date="2019" name="J Environ">
        <title>Genetic characterization and potential molecular dissemination mechanism of tet (31) gene in Aeromonas caviae from an oxytetracycline wastewater treatment system.</title>
        <authorList>
            <person name="Shi Y."/>
            <person name="Tian Z."/>
            <person name="Leclercq S.O."/>
            <person name="Zhang H."/>
            <person name="Yang M."/>
            <person name="Zhang Y."/>
        </authorList>
    </citation>
    <scope>NUCLEOTIDE SEQUENCE</scope>
    <source>
        <strain evidence="15">T25-39</strain>
    </source>
</reference>
<comment type="similarity">
    <text evidence="10">Belongs to the ZapG family.</text>
</comment>
<reference evidence="20" key="3">
    <citation type="submission" date="2022-09" db="EMBL/GenBank/DDBJ databases">
        <title>Intensive care unit water sources are persistently colonized with multi-drug resistant bacteria and are the site of extensive horizontal gene transfer of antibiotic resistance genes.</title>
        <authorList>
            <person name="Diorio-Toth L."/>
        </authorList>
    </citation>
    <scope>NUCLEOTIDE SEQUENCE</scope>
    <source>
        <strain evidence="20">GD03710</strain>
        <strain evidence="21">GD03796</strain>
    </source>
</reference>
<evidence type="ECO:0000313" key="24">
    <source>
        <dbReference type="Proteomes" id="UP000737420"/>
    </source>
</evidence>
<keyword evidence="7 14" id="KW-1133">Transmembrane helix</keyword>
<evidence type="ECO:0000256" key="10">
    <source>
        <dbReference type="ARBA" id="ARBA00035657"/>
    </source>
</evidence>
<sequence>MTLFNGILLAIAALIIGVLIGRFSVRSRDAGRLEQELKKAHKELESYQGQITTHFADSAALMEQLAEQYQTLYRHMAEQSKFLAKVQEPLFREPEVEETGDAANSEEPGLPPRDYAGASGLLKQPG</sequence>
<dbReference type="EMBL" id="JAYGOJ010000037">
    <property type="protein sequence ID" value="MEA9435974.1"/>
    <property type="molecule type" value="Genomic_DNA"/>
</dbReference>
<dbReference type="SUPFAM" id="SSF47170">
    <property type="entry name" value="Aspartate receptor, ligand-binding domain"/>
    <property type="match status" value="1"/>
</dbReference>